<name>A0ABT3TB42_9GAMM</name>
<evidence type="ECO:0000256" key="4">
    <source>
        <dbReference type="ARBA" id="ARBA00022801"/>
    </source>
</evidence>
<dbReference type="CDD" id="cd18870">
    <property type="entry name" value="NUDIX_AcylCoAdiphos_Nudt19"/>
    <property type="match status" value="1"/>
</dbReference>
<dbReference type="Pfam" id="PF00293">
    <property type="entry name" value="NUDIX"/>
    <property type="match status" value="1"/>
</dbReference>
<sequence length="252" mass="27989">MASAGSLNGRFPSRSPMPCKVRGRNLMLEQTPTTAHPAATVILVRDGDDGVEVLMVCRSEQVQHMGGMWVFPGGRVDPVDREDGADSDQAALNAAIRETEEEAGLIVAPEQLFYLSHWTTPEQAKKRFATWFFAAVLNDNQDVLVDGGEISHHRWVRPQDAISELRSGELRLMPPTYVTLLELLPYAECQTLTESLSAQEPWVYEPCITELDGAFHFLYQGDTGYADADPALAGPRHRCIMSDGQLDYVREL</sequence>
<dbReference type="PANTHER" id="PTHR12318">
    <property type="entry name" value="TESTOSTERONE-REGULATED PROTEIN RP2"/>
    <property type="match status" value="1"/>
</dbReference>
<evidence type="ECO:0000256" key="5">
    <source>
        <dbReference type="ARBA" id="ARBA00022842"/>
    </source>
</evidence>
<keyword evidence="6" id="KW-0464">Manganese</keyword>
<organism evidence="8 9">
    <name type="scientific">Candidatus Litorirhabdus singularis</name>
    <dbReference type="NCBI Taxonomy" id="2518993"/>
    <lineage>
        <taxon>Bacteria</taxon>
        <taxon>Pseudomonadati</taxon>
        <taxon>Pseudomonadota</taxon>
        <taxon>Gammaproteobacteria</taxon>
        <taxon>Cellvibrionales</taxon>
        <taxon>Halieaceae</taxon>
        <taxon>Candidatus Litorirhabdus</taxon>
    </lineage>
</organism>
<keyword evidence="5" id="KW-0460">Magnesium</keyword>
<proteinExistence type="predicted"/>
<keyword evidence="4 8" id="KW-0378">Hydrolase</keyword>
<reference evidence="8" key="1">
    <citation type="submission" date="2019-02" db="EMBL/GenBank/DDBJ databases">
        <authorList>
            <person name="Li S.-H."/>
        </authorList>
    </citation>
    <scope>NUCLEOTIDE SEQUENCE</scope>
    <source>
        <strain evidence="8">IMCC14734</strain>
    </source>
</reference>
<dbReference type="GO" id="GO:0016787">
    <property type="term" value="F:hydrolase activity"/>
    <property type="evidence" value="ECO:0007669"/>
    <property type="project" value="UniProtKB-KW"/>
</dbReference>
<dbReference type="InterPro" id="IPR000086">
    <property type="entry name" value="NUDIX_hydrolase_dom"/>
</dbReference>
<evidence type="ECO:0000313" key="9">
    <source>
        <dbReference type="Proteomes" id="UP001143362"/>
    </source>
</evidence>
<dbReference type="EMBL" id="SHNN01000001">
    <property type="protein sequence ID" value="MCX2979249.1"/>
    <property type="molecule type" value="Genomic_DNA"/>
</dbReference>
<keyword evidence="9" id="KW-1185">Reference proteome</keyword>
<gene>
    <name evidence="8" type="ORF">EYC98_00030</name>
</gene>
<comment type="cofactor">
    <cofactor evidence="1">
        <name>Mn(2+)</name>
        <dbReference type="ChEBI" id="CHEBI:29035"/>
    </cofactor>
</comment>
<dbReference type="InterPro" id="IPR015797">
    <property type="entry name" value="NUDIX_hydrolase-like_dom_sf"/>
</dbReference>
<evidence type="ECO:0000313" key="8">
    <source>
        <dbReference type="EMBL" id="MCX2979249.1"/>
    </source>
</evidence>
<dbReference type="InterPro" id="IPR039121">
    <property type="entry name" value="NUDT19"/>
</dbReference>
<evidence type="ECO:0000259" key="7">
    <source>
        <dbReference type="PROSITE" id="PS51462"/>
    </source>
</evidence>
<dbReference type="PANTHER" id="PTHR12318:SF0">
    <property type="entry name" value="ACYL-COENZYME A DIPHOSPHATASE NUDT19"/>
    <property type="match status" value="1"/>
</dbReference>
<keyword evidence="3" id="KW-0479">Metal-binding</keyword>
<dbReference type="Proteomes" id="UP001143362">
    <property type="component" value="Unassembled WGS sequence"/>
</dbReference>
<evidence type="ECO:0000256" key="1">
    <source>
        <dbReference type="ARBA" id="ARBA00001936"/>
    </source>
</evidence>
<dbReference type="SUPFAM" id="SSF55811">
    <property type="entry name" value="Nudix"/>
    <property type="match status" value="1"/>
</dbReference>
<comment type="caution">
    <text evidence="8">The sequence shown here is derived from an EMBL/GenBank/DDBJ whole genome shotgun (WGS) entry which is preliminary data.</text>
</comment>
<feature type="domain" description="Nudix hydrolase" evidence="7">
    <location>
        <begin position="34"/>
        <end position="178"/>
    </location>
</feature>
<comment type="cofactor">
    <cofactor evidence="2">
        <name>Mg(2+)</name>
        <dbReference type="ChEBI" id="CHEBI:18420"/>
    </cofactor>
</comment>
<accession>A0ABT3TB42</accession>
<evidence type="ECO:0000256" key="3">
    <source>
        <dbReference type="ARBA" id="ARBA00022723"/>
    </source>
</evidence>
<dbReference type="Gene3D" id="3.90.79.10">
    <property type="entry name" value="Nucleoside Triphosphate Pyrophosphohydrolase"/>
    <property type="match status" value="2"/>
</dbReference>
<evidence type="ECO:0000256" key="6">
    <source>
        <dbReference type="ARBA" id="ARBA00023211"/>
    </source>
</evidence>
<evidence type="ECO:0000256" key="2">
    <source>
        <dbReference type="ARBA" id="ARBA00001946"/>
    </source>
</evidence>
<dbReference type="PROSITE" id="PS51462">
    <property type="entry name" value="NUDIX"/>
    <property type="match status" value="1"/>
</dbReference>
<protein>
    <submittedName>
        <fullName evidence="8">NUDIX hydrolase</fullName>
    </submittedName>
</protein>